<evidence type="ECO:0000313" key="5">
    <source>
        <dbReference type="EMBL" id="MBW7462106.1"/>
    </source>
</evidence>
<dbReference type="Gene3D" id="1.10.10.60">
    <property type="entry name" value="Homeodomain-like"/>
    <property type="match status" value="2"/>
</dbReference>
<dbReference type="Pfam" id="PF12833">
    <property type="entry name" value="HTH_18"/>
    <property type="match status" value="1"/>
</dbReference>
<keyword evidence="2" id="KW-0238">DNA-binding</keyword>
<keyword evidence="1" id="KW-0805">Transcription regulation</keyword>
<reference evidence="5 6" key="1">
    <citation type="submission" date="2021-07" db="EMBL/GenBank/DDBJ databases">
        <title>Paenibacillus radiodurans sp. nov., isolated from the southeastern edge of Tengger Desert.</title>
        <authorList>
            <person name="Zhang G."/>
        </authorList>
    </citation>
    <scope>NUCLEOTIDE SEQUENCE [LARGE SCALE GENOMIC DNA]</scope>
    <source>
        <strain evidence="5 6">CCM 7311</strain>
    </source>
</reference>
<dbReference type="InterPro" id="IPR018060">
    <property type="entry name" value="HTH_AraC"/>
</dbReference>
<dbReference type="EMBL" id="JAHZIK010003587">
    <property type="protein sequence ID" value="MBW7462106.1"/>
    <property type="molecule type" value="Genomic_DNA"/>
</dbReference>
<dbReference type="SMART" id="SM00342">
    <property type="entry name" value="HTH_ARAC"/>
    <property type="match status" value="1"/>
</dbReference>
<keyword evidence="3" id="KW-0804">Transcription</keyword>
<feature type="domain" description="HTH araC/xylS-type" evidence="4">
    <location>
        <begin position="40"/>
        <end position="124"/>
    </location>
</feature>
<evidence type="ECO:0000256" key="1">
    <source>
        <dbReference type="ARBA" id="ARBA00023015"/>
    </source>
</evidence>
<proteinExistence type="predicted"/>
<organism evidence="5 6">
    <name type="scientific">Paenibacillus sepulcri</name>
    <dbReference type="NCBI Taxonomy" id="359917"/>
    <lineage>
        <taxon>Bacteria</taxon>
        <taxon>Bacillati</taxon>
        <taxon>Bacillota</taxon>
        <taxon>Bacilli</taxon>
        <taxon>Bacillales</taxon>
        <taxon>Paenibacillaceae</taxon>
        <taxon>Paenibacillus</taxon>
    </lineage>
</organism>
<name>A0ABS7CNL3_9BACL</name>
<evidence type="ECO:0000256" key="3">
    <source>
        <dbReference type="ARBA" id="ARBA00023163"/>
    </source>
</evidence>
<dbReference type="InterPro" id="IPR009057">
    <property type="entry name" value="Homeodomain-like_sf"/>
</dbReference>
<sequence length="124" mass="14478">KLRPSRIDRSFPLMSLAYRLLQSIDPQDQDTLAPSPYWLDSVQEYIRLHCTENLTVDDLSAWAGVHRSHFTRMFTRRYGVSPSEYKRRWVMEKAARLLSEDGINITQAALTLGYSDLFTFSRSF</sequence>
<dbReference type="SUPFAM" id="SSF46689">
    <property type="entry name" value="Homeodomain-like"/>
    <property type="match status" value="2"/>
</dbReference>
<gene>
    <name evidence="5" type="ORF">K0U00_49465</name>
</gene>
<dbReference type="PROSITE" id="PS01124">
    <property type="entry name" value="HTH_ARAC_FAMILY_2"/>
    <property type="match status" value="1"/>
</dbReference>
<dbReference type="Proteomes" id="UP001519887">
    <property type="component" value="Unassembled WGS sequence"/>
</dbReference>
<feature type="non-terminal residue" evidence="5">
    <location>
        <position position="1"/>
    </location>
</feature>
<dbReference type="PANTHER" id="PTHR46796">
    <property type="entry name" value="HTH-TYPE TRANSCRIPTIONAL ACTIVATOR RHAS-RELATED"/>
    <property type="match status" value="1"/>
</dbReference>
<comment type="caution">
    <text evidence="5">The sequence shown here is derived from an EMBL/GenBank/DDBJ whole genome shotgun (WGS) entry which is preliminary data.</text>
</comment>
<accession>A0ABS7CNL3</accession>
<keyword evidence="6" id="KW-1185">Reference proteome</keyword>
<evidence type="ECO:0000259" key="4">
    <source>
        <dbReference type="PROSITE" id="PS01124"/>
    </source>
</evidence>
<evidence type="ECO:0000256" key="2">
    <source>
        <dbReference type="ARBA" id="ARBA00023125"/>
    </source>
</evidence>
<feature type="non-terminal residue" evidence="5">
    <location>
        <position position="124"/>
    </location>
</feature>
<protein>
    <submittedName>
        <fullName evidence="5">AraC family transcriptional regulator</fullName>
    </submittedName>
</protein>
<dbReference type="InterPro" id="IPR050204">
    <property type="entry name" value="AraC_XylS_family_regulators"/>
</dbReference>
<evidence type="ECO:0000313" key="6">
    <source>
        <dbReference type="Proteomes" id="UP001519887"/>
    </source>
</evidence>